<dbReference type="Gene3D" id="2.40.128.520">
    <property type="match status" value="1"/>
</dbReference>
<evidence type="ECO:0000313" key="3">
    <source>
        <dbReference type="EMBL" id="MUI12665.1"/>
    </source>
</evidence>
<feature type="signal peptide" evidence="1">
    <location>
        <begin position="1"/>
        <end position="27"/>
    </location>
</feature>
<accession>A0A6I3XLR9</accession>
<dbReference type="AlphaFoldDB" id="A0A6I3XLR9"/>
<evidence type="ECO:0000259" key="2">
    <source>
        <dbReference type="Pfam" id="PF09917"/>
    </source>
</evidence>
<comment type="caution">
    <text evidence="3">The sequence shown here is derived from an EMBL/GenBank/DDBJ whole genome shotgun (WGS) entry which is preliminary data.</text>
</comment>
<organism evidence="3 4">
    <name type="scientific">Pseudoduganella dura</name>
    <dbReference type="NCBI Taxonomy" id="321982"/>
    <lineage>
        <taxon>Bacteria</taxon>
        <taxon>Pseudomonadati</taxon>
        <taxon>Pseudomonadota</taxon>
        <taxon>Betaproteobacteria</taxon>
        <taxon>Burkholderiales</taxon>
        <taxon>Oxalobacteraceae</taxon>
        <taxon>Telluria group</taxon>
        <taxon>Pseudoduganella</taxon>
    </lineage>
</organism>
<feature type="domain" description="DUF2147" evidence="2">
    <location>
        <begin position="34"/>
        <end position="152"/>
    </location>
</feature>
<dbReference type="PANTHER" id="PTHR36919">
    <property type="entry name" value="BLR1215 PROTEIN"/>
    <property type="match status" value="1"/>
</dbReference>
<dbReference type="Proteomes" id="UP000431684">
    <property type="component" value="Unassembled WGS sequence"/>
</dbReference>
<evidence type="ECO:0000256" key="1">
    <source>
        <dbReference type="SAM" id="SignalP"/>
    </source>
</evidence>
<dbReference type="InterPro" id="IPR019223">
    <property type="entry name" value="DUF2147"/>
</dbReference>
<feature type="chain" id="PRO_5026176380" evidence="1">
    <location>
        <begin position="28"/>
        <end position="154"/>
    </location>
</feature>
<dbReference type="PANTHER" id="PTHR36919:SF3">
    <property type="entry name" value="BLL5882 PROTEIN"/>
    <property type="match status" value="1"/>
</dbReference>
<dbReference type="EMBL" id="WNWM01000002">
    <property type="protein sequence ID" value="MUI12665.1"/>
    <property type="molecule type" value="Genomic_DNA"/>
</dbReference>
<dbReference type="OrthoDB" id="9814399at2"/>
<proteinExistence type="predicted"/>
<dbReference type="Pfam" id="PF09917">
    <property type="entry name" value="DUF2147"/>
    <property type="match status" value="1"/>
</dbReference>
<keyword evidence="4" id="KW-1185">Reference proteome</keyword>
<name>A0A6I3XLR9_9BURK</name>
<gene>
    <name evidence="3" type="ORF">GJV26_09305</name>
</gene>
<keyword evidence="1" id="KW-0732">Signal</keyword>
<protein>
    <submittedName>
        <fullName evidence="3">DUF2147 domain-containing protein</fullName>
    </submittedName>
</protein>
<evidence type="ECO:0000313" key="4">
    <source>
        <dbReference type="Proteomes" id="UP000431684"/>
    </source>
</evidence>
<dbReference type="RefSeq" id="WP_155708582.1">
    <property type="nucleotide sequence ID" value="NZ_BMWU01000017.1"/>
</dbReference>
<sequence length="154" mass="16558">MPALTSPALLFAAMFTASLLAPLPALADNASAVGLWKNIDDQTGKPKAEIRISESNGVLHGRIEKLYRPAGEDQHPICDKCTGEDKGRPIIGLSIIDGMKKDGDGYAGGTILDPENGKVYKSKMKLVEGGRKLEVRGYIGVPVLGRSQTWVRQE</sequence>
<reference evidence="3 4" key="1">
    <citation type="submission" date="2019-11" db="EMBL/GenBank/DDBJ databases">
        <title>Draft Genome Sequences of Six Type Strains of the Genus Massilia.</title>
        <authorList>
            <person name="Miess H."/>
            <person name="Frediansyah A."/>
            <person name="Goeker M."/>
            <person name="Gross H."/>
        </authorList>
    </citation>
    <scope>NUCLEOTIDE SEQUENCE [LARGE SCALE GENOMIC DNA]</scope>
    <source>
        <strain evidence="3 4">DSM 17513</strain>
    </source>
</reference>